<accession>A0ABD6RX54</accession>
<dbReference type="Proteomes" id="UP000193911">
    <property type="component" value="Unassembled WGS sequence"/>
</dbReference>
<dbReference type="SUPFAM" id="SSF50965">
    <property type="entry name" value="Galactose oxidase, central domain"/>
    <property type="match status" value="1"/>
</dbReference>
<organism evidence="1 2">
    <name type="scientific">Clostridium sporogenes</name>
    <dbReference type="NCBI Taxonomy" id="1509"/>
    <lineage>
        <taxon>Bacteria</taxon>
        <taxon>Bacillati</taxon>
        <taxon>Bacillota</taxon>
        <taxon>Clostridia</taxon>
        <taxon>Eubacteriales</taxon>
        <taxon>Clostridiaceae</taxon>
        <taxon>Clostridium</taxon>
    </lineage>
</organism>
<sequence length="343" mass="39744">MRKKQIYILVLLGILILLSSLGIHYYNNNNKAFIGILFSDASIKDSELKILNENFHNKKSIKLNAMDAPMVSYINNSVYIPTSLDNKLFYIDNNFKVSEEKVDDGASFVRTKKNGQLILFNLPRNKINGDNNRVYFSCNNKKNALDIKNSLLLCGDFDNKYIYVIGAKFDSDTDTETYLFIIDRSNFKLVEEKKMPTNVRVISTELIDNKLFISVDAKVDYFLYYDILDKKIKNINYNKLIKNNLDISKIVYDDNNIFLVSLTGDIVKLDRKKLLITDVKTLYNRRIIGADIKDNKLYLLNKYEENRKVARVNVLDASTLKQIKEISVGPIRNTMPQDIFIYK</sequence>
<dbReference type="RefSeq" id="WP_045516938.1">
    <property type="nucleotide sequence ID" value="NZ_JAIQUX010000009.1"/>
</dbReference>
<dbReference type="AlphaFoldDB" id="A0ABD6RX54"/>
<gene>
    <name evidence="1" type="ORF">B2H94_02970</name>
</gene>
<dbReference type="EMBL" id="MWJJ01000001">
    <property type="protein sequence ID" value="OSB18099.1"/>
    <property type="molecule type" value="Genomic_DNA"/>
</dbReference>
<name>A0ABD6RX54_CLOSG</name>
<reference evidence="1 2" key="1">
    <citation type="submission" date="2017-02" db="EMBL/GenBank/DDBJ databases">
        <title>Differentiating clades of botulinum-neurotoxin-producing Clostridia with a simple, multiplex PCR assay.</title>
        <authorList>
            <person name="Williamson C.H.D."/>
            <person name="Vazquez A."/>
            <person name="Hill K."/>
            <person name="Smith T.J."/>
            <person name="Nottingham R."/>
            <person name="Stone N.E."/>
            <person name="Sobek C.J."/>
            <person name="Cocking J.H."/>
            <person name="Fernandez R.A."/>
            <person name="Caballero P.A."/>
            <person name="Leiser O.P."/>
            <person name="Keim P."/>
            <person name="Sahl J.W."/>
        </authorList>
    </citation>
    <scope>NUCLEOTIDE SEQUENCE [LARGE SCALE GENOMIC DNA]</scope>
    <source>
        <strain evidence="1 2">CLS_DGF_0088_06</strain>
    </source>
</reference>
<comment type="caution">
    <text evidence="1">The sequence shown here is derived from an EMBL/GenBank/DDBJ whole genome shotgun (WGS) entry which is preliminary data.</text>
</comment>
<protein>
    <submittedName>
        <fullName evidence="1">Uncharacterized protein</fullName>
    </submittedName>
</protein>
<proteinExistence type="predicted"/>
<dbReference type="InterPro" id="IPR011043">
    <property type="entry name" value="Gal_Oxase/kelch_b-propeller"/>
</dbReference>
<evidence type="ECO:0000313" key="2">
    <source>
        <dbReference type="Proteomes" id="UP000193911"/>
    </source>
</evidence>
<evidence type="ECO:0000313" key="1">
    <source>
        <dbReference type="EMBL" id="OSB18099.1"/>
    </source>
</evidence>